<dbReference type="PANTHER" id="PTHR12468:SF2">
    <property type="entry name" value="GPI MANNOSYLTRANSFERASE 2"/>
    <property type="match status" value="1"/>
</dbReference>
<comment type="function">
    <text evidence="11">Mannosyltransferase involved in glycosylphosphatidylinositol-anchor biosynthesis.</text>
</comment>
<evidence type="ECO:0000313" key="13">
    <source>
        <dbReference type="Proteomes" id="UP000015104"/>
    </source>
</evidence>
<keyword evidence="6 11" id="KW-0808">Transferase</keyword>
<evidence type="ECO:0000256" key="2">
    <source>
        <dbReference type="ARBA" id="ARBA00004687"/>
    </source>
</evidence>
<evidence type="ECO:0000256" key="4">
    <source>
        <dbReference type="ARBA" id="ARBA00022502"/>
    </source>
</evidence>
<keyword evidence="8 11" id="KW-0256">Endoplasmic reticulum</keyword>
<evidence type="ECO:0000256" key="6">
    <source>
        <dbReference type="ARBA" id="ARBA00022679"/>
    </source>
</evidence>
<evidence type="ECO:0000256" key="11">
    <source>
        <dbReference type="RuleBase" id="RU363112"/>
    </source>
</evidence>
<evidence type="ECO:0000256" key="8">
    <source>
        <dbReference type="ARBA" id="ARBA00022824"/>
    </source>
</evidence>
<reference evidence="12" key="2">
    <citation type="submission" date="2015-06" db="UniProtKB">
        <authorList>
            <consortium name="EnsemblMetazoa"/>
        </authorList>
    </citation>
    <scope>IDENTIFICATION</scope>
</reference>
<dbReference type="GO" id="GO:0006506">
    <property type="term" value="P:GPI anchor biosynthetic process"/>
    <property type="evidence" value="ECO:0007669"/>
    <property type="project" value="UniProtKB-UniPathway"/>
</dbReference>
<dbReference type="EnsemblMetazoa" id="tetur02g02740.1">
    <property type="protein sequence ID" value="tetur02g02740.1"/>
    <property type="gene ID" value="tetur02g02740"/>
</dbReference>
<protein>
    <recommendedName>
        <fullName evidence="11">GPI mannosyltransferase 2</fullName>
        <ecNumber evidence="11">2.4.1.-</ecNumber>
    </recommendedName>
</protein>
<name>T1JUZ3_TETUR</name>
<dbReference type="EC" id="2.4.1.-" evidence="11"/>
<comment type="similarity">
    <text evidence="3 11">Belongs to the PIGV family.</text>
</comment>
<dbReference type="GO" id="GO:0031501">
    <property type="term" value="C:mannosyltransferase complex"/>
    <property type="evidence" value="ECO:0007669"/>
    <property type="project" value="TreeGrafter"/>
</dbReference>
<dbReference type="UniPathway" id="UPA00196"/>
<dbReference type="Pfam" id="PF04188">
    <property type="entry name" value="Mannosyl_trans2"/>
    <property type="match status" value="1"/>
</dbReference>
<dbReference type="EMBL" id="CAEY01000790">
    <property type="status" value="NOT_ANNOTATED_CDS"/>
    <property type="molecule type" value="Genomic_DNA"/>
</dbReference>
<comment type="subcellular location">
    <subcellularLocation>
        <location evidence="1 11">Endoplasmic reticulum membrane</location>
        <topology evidence="1 11">Multi-pass membrane protein</topology>
    </subcellularLocation>
</comment>
<dbReference type="PANTHER" id="PTHR12468">
    <property type="entry name" value="GPI MANNOSYLTRANSFERASE 2"/>
    <property type="match status" value="1"/>
</dbReference>
<sequence length="99" mass="11475">MADMFFVDFYCKCFFVIFIYQQVASINILPTHNADAFVPQNFLQNQTTINAIVNATLVGFSRWDSLHFLHIAKRGYSHESQIAFFPFYPGVVRALKYPD</sequence>
<dbReference type="HOGENOM" id="CLU_2323335_0_0_1"/>
<dbReference type="Proteomes" id="UP000015104">
    <property type="component" value="Unassembled WGS sequence"/>
</dbReference>
<keyword evidence="4 11" id="KW-0337">GPI-anchor biosynthesis</keyword>
<comment type="pathway">
    <text evidence="2 11">Glycolipid biosynthesis; glycosylphosphatidylinositol-anchor biosynthesis.</text>
</comment>
<evidence type="ECO:0000256" key="1">
    <source>
        <dbReference type="ARBA" id="ARBA00004477"/>
    </source>
</evidence>
<dbReference type="GO" id="GO:0004376">
    <property type="term" value="F:GPI mannosyltransferase activity"/>
    <property type="evidence" value="ECO:0007669"/>
    <property type="project" value="InterPro"/>
</dbReference>
<proteinExistence type="inferred from homology"/>
<dbReference type="eggNOG" id="KOG2647">
    <property type="taxonomic scope" value="Eukaryota"/>
</dbReference>
<evidence type="ECO:0000256" key="7">
    <source>
        <dbReference type="ARBA" id="ARBA00022692"/>
    </source>
</evidence>
<organism evidence="12 13">
    <name type="scientific">Tetranychus urticae</name>
    <name type="common">Two-spotted spider mite</name>
    <dbReference type="NCBI Taxonomy" id="32264"/>
    <lineage>
        <taxon>Eukaryota</taxon>
        <taxon>Metazoa</taxon>
        <taxon>Ecdysozoa</taxon>
        <taxon>Arthropoda</taxon>
        <taxon>Chelicerata</taxon>
        <taxon>Arachnida</taxon>
        <taxon>Acari</taxon>
        <taxon>Acariformes</taxon>
        <taxon>Trombidiformes</taxon>
        <taxon>Prostigmata</taxon>
        <taxon>Eleutherengona</taxon>
        <taxon>Raphignathae</taxon>
        <taxon>Tetranychoidea</taxon>
        <taxon>Tetranychidae</taxon>
        <taxon>Tetranychus</taxon>
    </lineage>
</organism>
<evidence type="ECO:0000256" key="5">
    <source>
        <dbReference type="ARBA" id="ARBA00022676"/>
    </source>
</evidence>
<evidence type="ECO:0000256" key="9">
    <source>
        <dbReference type="ARBA" id="ARBA00022989"/>
    </source>
</evidence>
<evidence type="ECO:0000256" key="10">
    <source>
        <dbReference type="ARBA" id="ARBA00023136"/>
    </source>
</evidence>
<dbReference type="AlphaFoldDB" id="T1JUZ3"/>
<evidence type="ECO:0000256" key="3">
    <source>
        <dbReference type="ARBA" id="ARBA00008698"/>
    </source>
</evidence>
<reference evidence="13" key="1">
    <citation type="submission" date="2011-08" db="EMBL/GenBank/DDBJ databases">
        <authorList>
            <person name="Rombauts S."/>
        </authorList>
    </citation>
    <scope>NUCLEOTIDE SEQUENCE</scope>
    <source>
        <strain evidence="13">London</strain>
    </source>
</reference>
<keyword evidence="5 11" id="KW-0328">Glycosyltransferase</keyword>
<keyword evidence="10" id="KW-0472">Membrane</keyword>
<dbReference type="GO" id="GO:0005789">
    <property type="term" value="C:endoplasmic reticulum membrane"/>
    <property type="evidence" value="ECO:0007669"/>
    <property type="project" value="UniProtKB-SubCell"/>
</dbReference>
<keyword evidence="7" id="KW-0812">Transmembrane</keyword>
<keyword evidence="13" id="KW-1185">Reference proteome</keyword>
<evidence type="ECO:0000313" key="12">
    <source>
        <dbReference type="EnsemblMetazoa" id="tetur02g02740.1"/>
    </source>
</evidence>
<dbReference type="GO" id="GO:0000009">
    <property type="term" value="F:alpha-1,6-mannosyltransferase activity"/>
    <property type="evidence" value="ECO:0007669"/>
    <property type="project" value="InterPro"/>
</dbReference>
<dbReference type="STRING" id="32264.T1JUZ3"/>
<accession>T1JUZ3</accession>
<dbReference type="InterPro" id="IPR007315">
    <property type="entry name" value="PIG-V/Gpi18"/>
</dbReference>
<keyword evidence="9" id="KW-1133">Transmembrane helix</keyword>